<comment type="caution">
    <text evidence="1">The sequence shown here is derived from an EMBL/GenBank/DDBJ whole genome shotgun (WGS) entry which is preliminary data.</text>
</comment>
<organism evidence="1 2">
    <name type="scientific">Pisum sativum</name>
    <name type="common">Garden pea</name>
    <name type="synonym">Lathyrus oleraceus</name>
    <dbReference type="NCBI Taxonomy" id="3888"/>
    <lineage>
        <taxon>Eukaryota</taxon>
        <taxon>Viridiplantae</taxon>
        <taxon>Streptophyta</taxon>
        <taxon>Embryophyta</taxon>
        <taxon>Tracheophyta</taxon>
        <taxon>Spermatophyta</taxon>
        <taxon>Magnoliopsida</taxon>
        <taxon>eudicotyledons</taxon>
        <taxon>Gunneridae</taxon>
        <taxon>Pentapetalae</taxon>
        <taxon>rosids</taxon>
        <taxon>fabids</taxon>
        <taxon>Fabales</taxon>
        <taxon>Fabaceae</taxon>
        <taxon>Papilionoideae</taxon>
        <taxon>50 kb inversion clade</taxon>
        <taxon>NPAAA clade</taxon>
        <taxon>Hologalegina</taxon>
        <taxon>IRL clade</taxon>
        <taxon>Fabeae</taxon>
        <taxon>Lathyrus</taxon>
    </lineage>
</organism>
<keyword evidence="2" id="KW-1185">Reference proteome</keyword>
<dbReference type="EMBL" id="JAMSHJ010000007">
    <property type="protein sequence ID" value="KAI5391754.1"/>
    <property type="molecule type" value="Genomic_DNA"/>
</dbReference>
<reference evidence="1 2" key="1">
    <citation type="journal article" date="2022" name="Nat. Genet.">
        <title>Improved pea reference genome and pan-genome highlight genomic features and evolutionary characteristics.</title>
        <authorList>
            <person name="Yang T."/>
            <person name="Liu R."/>
            <person name="Luo Y."/>
            <person name="Hu S."/>
            <person name="Wang D."/>
            <person name="Wang C."/>
            <person name="Pandey M.K."/>
            <person name="Ge S."/>
            <person name="Xu Q."/>
            <person name="Li N."/>
            <person name="Li G."/>
            <person name="Huang Y."/>
            <person name="Saxena R.K."/>
            <person name="Ji Y."/>
            <person name="Li M."/>
            <person name="Yan X."/>
            <person name="He Y."/>
            <person name="Liu Y."/>
            <person name="Wang X."/>
            <person name="Xiang C."/>
            <person name="Varshney R.K."/>
            <person name="Ding H."/>
            <person name="Gao S."/>
            <person name="Zong X."/>
        </authorList>
    </citation>
    <scope>NUCLEOTIDE SEQUENCE [LARGE SCALE GENOMIC DNA]</scope>
    <source>
        <strain evidence="1 2">cv. Zhongwan 6</strain>
    </source>
</reference>
<dbReference type="Gramene" id="Psat07G0653300-T1">
    <property type="protein sequence ID" value="KAI5391754.1"/>
    <property type="gene ID" value="KIW84_076533"/>
</dbReference>
<protein>
    <recommendedName>
        <fullName evidence="3">CC-NBS-LRR resistance protein</fullName>
    </recommendedName>
</protein>
<name>A0A9D4VWT7_PEA</name>
<dbReference type="Proteomes" id="UP001058974">
    <property type="component" value="Chromosome 7"/>
</dbReference>
<evidence type="ECO:0008006" key="3">
    <source>
        <dbReference type="Google" id="ProtNLM"/>
    </source>
</evidence>
<gene>
    <name evidence="1" type="ORF">KIW84_076533</name>
</gene>
<accession>A0A9D4VWT7</accession>
<sequence length="198" mass="23035">MFMKLKDLHIMDCPKLPLVSAHNLPALEFIKVKSCDKLKYIFGQEVELGPLEDMKLYRDTLLTNRYKGYAYNCLVELLKFFQTHSVLDALGSSHSEFVGLLQDVRKFSFNKDWLVGVEKRALFSDLQFSRDAMQKLLDSKKEVTKEIEEMRLKIYFFNQYVEDIKHQLTSHEAVLASIIQQEEHYLETTAALSAPLGY</sequence>
<dbReference type="AlphaFoldDB" id="A0A9D4VWT7"/>
<evidence type="ECO:0000313" key="1">
    <source>
        <dbReference type="EMBL" id="KAI5391754.1"/>
    </source>
</evidence>
<evidence type="ECO:0000313" key="2">
    <source>
        <dbReference type="Proteomes" id="UP001058974"/>
    </source>
</evidence>
<proteinExistence type="predicted"/>